<dbReference type="InterPro" id="IPR019734">
    <property type="entry name" value="TPR_rpt"/>
</dbReference>
<feature type="repeat" description="TPR" evidence="3">
    <location>
        <begin position="436"/>
        <end position="469"/>
    </location>
</feature>
<sequence>MTKFKDKVKHRWPYRVIVHLNYRKQNFMPQIKILNSKLSLAVLLLFLPGPLFAKFDFNANCLKAYQLVFELKLNAARQMITAEKKMNPDNAIVPLLENYADFFQLLTSDSKEDFNRLKGNKSARLDQISDDDAKSPYNLYAQAEINLQWALIRGRFGEQFNAAMEIKKANSYLQENAKKFPAFHLNLKGLGLINAVLGSLPDGFMKNTLSTFGIKGNTKSGLAMMQKLADALPKSTYEPFYEEVIFYYSFVLTDVTHSENAYAETMKYAARISDASLLKSYLKAYVSAKRGHNEEAIKTLAERPSGSQYQAFPYLDYLMGVARLNKLDFSAANYFNKFLQGNKGVSYVKDSYLHLAWMELLSGDGKGYQLYAEKVKSAGYTLHERDKQALSEVMSGAPNTGLLKARLLFDGGYYSKSLEVLSGVKEAELGQLKDKTEYHYRLGRNNEELGKLDEALEHYQKAVQYGKGLKAYFAANSALFMGKIYMKKKNFGQAKASFNTAINMKGHQYENSIESQARDSLKRLN</sequence>
<organism evidence="4 5">
    <name type="scientific">Pedobacter africanus</name>
    <dbReference type="NCBI Taxonomy" id="151894"/>
    <lineage>
        <taxon>Bacteria</taxon>
        <taxon>Pseudomonadati</taxon>
        <taxon>Bacteroidota</taxon>
        <taxon>Sphingobacteriia</taxon>
        <taxon>Sphingobacteriales</taxon>
        <taxon>Sphingobacteriaceae</taxon>
        <taxon>Pedobacter</taxon>
    </lineage>
</organism>
<dbReference type="InterPro" id="IPR011990">
    <property type="entry name" value="TPR-like_helical_dom_sf"/>
</dbReference>
<evidence type="ECO:0000313" key="5">
    <source>
        <dbReference type="Proteomes" id="UP000192756"/>
    </source>
</evidence>
<dbReference type="SMART" id="SM00028">
    <property type="entry name" value="TPR"/>
    <property type="match status" value="2"/>
</dbReference>
<keyword evidence="2 3" id="KW-0802">TPR repeat</keyword>
<dbReference type="Gene3D" id="1.25.40.10">
    <property type="entry name" value="Tetratricopeptide repeat domain"/>
    <property type="match status" value="1"/>
</dbReference>
<dbReference type="Proteomes" id="UP000192756">
    <property type="component" value="Unassembled WGS sequence"/>
</dbReference>
<keyword evidence="1" id="KW-0677">Repeat</keyword>
<evidence type="ECO:0000313" key="4">
    <source>
        <dbReference type="EMBL" id="SMC69593.1"/>
    </source>
</evidence>
<dbReference type="Pfam" id="PF13181">
    <property type="entry name" value="TPR_8"/>
    <property type="match status" value="1"/>
</dbReference>
<dbReference type="Pfam" id="PF07719">
    <property type="entry name" value="TPR_2"/>
    <property type="match status" value="1"/>
</dbReference>
<protein>
    <submittedName>
        <fullName evidence="4">TPR repeat-containing protein</fullName>
    </submittedName>
</protein>
<evidence type="ECO:0000256" key="1">
    <source>
        <dbReference type="ARBA" id="ARBA00022737"/>
    </source>
</evidence>
<dbReference type="SUPFAM" id="SSF48452">
    <property type="entry name" value="TPR-like"/>
    <property type="match status" value="1"/>
</dbReference>
<dbReference type="STRING" id="151894.SAMN04488524_2144"/>
<dbReference type="PROSITE" id="PS50005">
    <property type="entry name" value="TPR"/>
    <property type="match status" value="1"/>
</dbReference>
<proteinExistence type="predicted"/>
<dbReference type="EMBL" id="FWXT01000001">
    <property type="protein sequence ID" value="SMC69593.1"/>
    <property type="molecule type" value="Genomic_DNA"/>
</dbReference>
<evidence type="ECO:0000256" key="2">
    <source>
        <dbReference type="ARBA" id="ARBA00022803"/>
    </source>
</evidence>
<keyword evidence="5" id="KW-1185">Reference proteome</keyword>
<accession>A0A1W2B998</accession>
<reference evidence="5" key="1">
    <citation type="submission" date="2017-04" db="EMBL/GenBank/DDBJ databases">
        <authorList>
            <person name="Varghese N."/>
            <person name="Submissions S."/>
        </authorList>
    </citation>
    <scope>NUCLEOTIDE SEQUENCE [LARGE SCALE GENOMIC DNA]</scope>
    <source>
        <strain evidence="5">DSM 12126</strain>
    </source>
</reference>
<gene>
    <name evidence="4" type="ORF">SAMN04488524_2144</name>
</gene>
<name>A0A1W2B998_9SPHI</name>
<evidence type="ECO:0000256" key="3">
    <source>
        <dbReference type="PROSITE-ProRule" id="PRU00339"/>
    </source>
</evidence>
<dbReference type="InterPro" id="IPR013105">
    <property type="entry name" value="TPR_2"/>
</dbReference>
<dbReference type="AlphaFoldDB" id="A0A1W2B998"/>